<evidence type="ECO:0000256" key="11">
    <source>
        <dbReference type="SAM" id="SignalP"/>
    </source>
</evidence>
<keyword evidence="11" id="KW-0732">Signal</keyword>
<evidence type="ECO:0000313" key="13">
    <source>
        <dbReference type="EnsemblMetazoa" id="CLYHEMP012524.1"/>
    </source>
</evidence>
<dbReference type="SUPFAM" id="SSF81321">
    <property type="entry name" value="Family A G protein-coupled receptor-like"/>
    <property type="match status" value="1"/>
</dbReference>
<keyword evidence="7" id="KW-0675">Receptor</keyword>
<evidence type="ECO:0000313" key="14">
    <source>
        <dbReference type="Proteomes" id="UP000594262"/>
    </source>
</evidence>
<feature type="signal peptide" evidence="11">
    <location>
        <begin position="1"/>
        <end position="20"/>
    </location>
</feature>
<feature type="transmembrane region" description="Helical" evidence="10">
    <location>
        <begin position="100"/>
        <end position="124"/>
    </location>
</feature>
<comment type="subcellular location">
    <subcellularLocation>
        <location evidence="1">Cell membrane</location>
        <topology evidence="1">Multi-pass membrane protein</topology>
    </subcellularLocation>
</comment>
<evidence type="ECO:0000256" key="10">
    <source>
        <dbReference type="SAM" id="Phobius"/>
    </source>
</evidence>
<feature type="transmembrane region" description="Helical" evidence="10">
    <location>
        <begin position="389"/>
        <end position="413"/>
    </location>
</feature>
<dbReference type="EnsemblMetazoa" id="CLYHEMT012524.1">
    <property type="protein sequence ID" value="CLYHEMP012524.1"/>
    <property type="gene ID" value="CLYHEMG012524"/>
</dbReference>
<accession>A0A7M5VH41</accession>
<keyword evidence="14" id="KW-1185">Reference proteome</keyword>
<protein>
    <recommendedName>
        <fullName evidence="12">G-protein coupled receptors family 1 profile domain-containing protein</fullName>
    </recommendedName>
</protein>
<feature type="transmembrane region" description="Helical" evidence="10">
    <location>
        <begin position="433"/>
        <end position="451"/>
    </location>
</feature>
<sequence>MKMTRMVIFLLVLTLPLVTGPSRPSLRPSKNQRPSRPSRAPSRPSRVPSQPSRLPSRPSRVPSWRPTNPFNPNQKNRTTRQRVTRRLVSQPTPTPASSVILINISNVVLGYIVSVLNMIEILLLKKLPRKLKIYELLIFSMSISDFSFGFSSSTLLIMYFAHPPWRQWTSLTSLWHTMYFFFIVSSILHLLIIAGDRLFAVIKPVQHNILISRKCIIRILLILWSISFIISASLYISNSFSRVFQKEEIEYEAENITFTNTTVVPRNEITQSMIFIKHNKSNVFNSTSYIKETFTQHDVKQQDKNLSHSSDLLVQKINPSADPIQQSKGEQTTNPIRKLRKIMNRKPISMLTSTMHPTRTPKSQPPHKAPPKIKNIRFIDMFEQKMKEWLSFIIIFADVALVTIYSILMFAIIQHHRNNKHLNAAKDGNLKRVLLICILIAMAFVFFTLPYAILNLSLTKHPLWASLFLVTNSGINSVVFFVRGEYR</sequence>
<feature type="chain" id="PRO_5029908010" description="G-protein coupled receptors family 1 profile domain-containing protein" evidence="11">
    <location>
        <begin position="21"/>
        <end position="487"/>
    </location>
</feature>
<keyword evidence="3 10" id="KW-0812">Transmembrane</keyword>
<keyword evidence="4 10" id="KW-1133">Transmembrane helix</keyword>
<evidence type="ECO:0000259" key="12">
    <source>
        <dbReference type="PROSITE" id="PS50262"/>
    </source>
</evidence>
<dbReference type="InterPro" id="IPR017452">
    <property type="entry name" value="GPCR_Rhodpsn_7TM"/>
</dbReference>
<dbReference type="Gene3D" id="1.20.1070.10">
    <property type="entry name" value="Rhodopsin 7-helix transmembrane proteins"/>
    <property type="match status" value="2"/>
</dbReference>
<feature type="transmembrane region" description="Helical" evidence="10">
    <location>
        <begin position="215"/>
        <end position="236"/>
    </location>
</feature>
<dbReference type="PANTHER" id="PTHR24249">
    <property type="entry name" value="HISTAMINE RECEPTOR-RELATED G-PROTEIN COUPLED RECEPTOR"/>
    <property type="match status" value="1"/>
</dbReference>
<keyword evidence="6 10" id="KW-0472">Membrane</keyword>
<feature type="transmembrane region" description="Helical" evidence="10">
    <location>
        <begin position="136"/>
        <end position="161"/>
    </location>
</feature>
<dbReference type="Proteomes" id="UP000594262">
    <property type="component" value="Unplaced"/>
</dbReference>
<keyword evidence="5" id="KW-0297">G-protein coupled receptor</keyword>
<feature type="transmembrane region" description="Helical" evidence="10">
    <location>
        <begin position="173"/>
        <end position="194"/>
    </location>
</feature>
<dbReference type="PANTHER" id="PTHR24249:SF412">
    <property type="entry name" value="G-PROTEIN COUPLED RECEPTORS FAMILY 1 PROFILE DOMAIN-CONTAINING PROTEIN"/>
    <property type="match status" value="1"/>
</dbReference>
<name>A0A7M5VH41_9CNID</name>
<keyword evidence="2" id="KW-1003">Cell membrane</keyword>
<dbReference type="GO" id="GO:0004930">
    <property type="term" value="F:G protein-coupled receptor activity"/>
    <property type="evidence" value="ECO:0007669"/>
    <property type="project" value="UniProtKB-KW"/>
</dbReference>
<evidence type="ECO:0000256" key="9">
    <source>
        <dbReference type="SAM" id="MobiDB-lite"/>
    </source>
</evidence>
<organism evidence="13 14">
    <name type="scientific">Clytia hemisphaerica</name>
    <dbReference type="NCBI Taxonomy" id="252671"/>
    <lineage>
        <taxon>Eukaryota</taxon>
        <taxon>Metazoa</taxon>
        <taxon>Cnidaria</taxon>
        <taxon>Hydrozoa</taxon>
        <taxon>Hydroidolina</taxon>
        <taxon>Leptothecata</taxon>
        <taxon>Obeliida</taxon>
        <taxon>Clytiidae</taxon>
        <taxon>Clytia</taxon>
    </lineage>
</organism>
<evidence type="ECO:0000256" key="4">
    <source>
        <dbReference type="ARBA" id="ARBA00022989"/>
    </source>
</evidence>
<dbReference type="GO" id="GO:0005886">
    <property type="term" value="C:plasma membrane"/>
    <property type="evidence" value="ECO:0007669"/>
    <property type="project" value="UniProtKB-SubCell"/>
</dbReference>
<evidence type="ECO:0000256" key="8">
    <source>
        <dbReference type="ARBA" id="ARBA00023224"/>
    </source>
</evidence>
<dbReference type="Pfam" id="PF00001">
    <property type="entry name" value="7tm_1"/>
    <property type="match status" value="1"/>
</dbReference>
<dbReference type="AlphaFoldDB" id="A0A7M5VH41"/>
<proteinExistence type="predicted"/>
<evidence type="ECO:0000256" key="6">
    <source>
        <dbReference type="ARBA" id="ARBA00023136"/>
    </source>
</evidence>
<dbReference type="InterPro" id="IPR000276">
    <property type="entry name" value="GPCR_Rhodpsn"/>
</dbReference>
<dbReference type="InterPro" id="IPR050569">
    <property type="entry name" value="TAAR"/>
</dbReference>
<reference evidence="13" key="1">
    <citation type="submission" date="2021-01" db="UniProtKB">
        <authorList>
            <consortium name="EnsemblMetazoa"/>
        </authorList>
    </citation>
    <scope>IDENTIFICATION</scope>
</reference>
<keyword evidence="8" id="KW-0807">Transducer</keyword>
<feature type="compositionally biased region" description="Low complexity" evidence="9">
    <location>
        <begin position="34"/>
        <end position="66"/>
    </location>
</feature>
<evidence type="ECO:0000256" key="1">
    <source>
        <dbReference type="ARBA" id="ARBA00004651"/>
    </source>
</evidence>
<feature type="transmembrane region" description="Helical" evidence="10">
    <location>
        <begin position="463"/>
        <end position="482"/>
    </location>
</feature>
<evidence type="ECO:0000256" key="2">
    <source>
        <dbReference type="ARBA" id="ARBA00022475"/>
    </source>
</evidence>
<dbReference type="PROSITE" id="PS50262">
    <property type="entry name" value="G_PROTEIN_RECEP_F1_2"/>
    <property type="match status" value="1"/>
</dbReference>
<evidence type="ECO:0000256" key="7">
    <source>
        <dbReference type="ARBA" id="ARBA00023170"/>
    </source>
</evidence>
<evidence type="ECO:0000256" key="3">
    <source>
        <dbReference type="ARBA" id="ARBA00022692"/>
    </source>
</evidence>
<feature type="region of interest" description="Disordered" evidence="9">
    <location>
        <begin position="20"/>
        <end position="94"/>
    </location>
</feature>
<feature type="domain" description="G-protein coupled receptors family 1 profile" evidence="12">
    <location>
        <begin position="116"/>
        <end position="231"/>
    </location>
</feature>
<evidence type="ECO:0000256" key="5">
    <source>
        <dbReference type="ARBA" id="ARBA00023040"/>
    </source>
</evidence>